<evidence type="ECO:0000313" key="4">
    <source>
        <dbReference type="Proteomes" id="UP000663823"/>
    </source>
</evidence>
<dbReference type="EMBL" id="CAJNOO010006759">
    <property type="protein sequence ID" value="CAF1454602.1"/>
    <property type="molecule type" value="Genomic_DNA"/>
</dbReference>
<accession>A0A819V1S6</accession>
<feature type="region of interest" description="Disordered" evidence="1">
    <location>
        <begin position="83"/>
        <end position="123"/>
    </location>
</feature>
<comment type="caution">
    <text evidence="3">The sequence shown here is derived from an EMBL/GenBank/DDBJ whole genome shotgun (WGS) entry which is preliminary data.</text>
</comment>
<name>A0A819V1S6_9BILA</name>
<organism evidence="3 4">
    <name type="scientific">Rotaria sordida</name>
    <dbReference type="NCBI Taxonomy" id="392033"/>
    <lineage>
        <taxon>Eukaryota</taxon>
        <taxon>Metazoa</taxon>
        <taxon>Spiralia</taxon>
        <taxon>Gnathifera</taxon>
        <taxon>Rotifera</taxon>
        <taxon>Eurotatoria</taxon>
        <taxon>Bdelloidea</taxon>
        <taxon>Philodinida</taxon>
        <taxon>Philodinidae</taxon>
        <taxon>Rotaria</taxon>
    </lineage>
</organism>
<evidence type="ECO:0000313" key="3">
    <source>
        <dbReference type="EMBL" id="CAF4091120.1"/>
    </source>
</evidence>
<dbReference type="AlphaFoldDB" id="A0A819V1S6"/>
<gene>
    <name evidence="3" type="ORF">OTI717_LOCUS33678</name>
    <name evidence="2" type="ORF">RFH988_LOCUS36904</name>
</gene>
<dbReference type="OrthoDB" id="10461847at2759"/>
<dbReference type="Proteomes" id="UP000663882">
    <property type="component" value="Unassembled WGS sequence"/>
</dbReference>
<feature type="region of interest" description="Disordered" evidence="1">
    <location>
        <begin position="1"/>
        <end position="33"/>
    </location>
</feature>
<feature type="non-terminal residue" evidence="3">
    <location>
        <position position="1"/>
    </location>
</feature>
<feature type="compositionally biased region" description="Basic and acidic residues" evidence="1">
    <location>
        <begin position="21"/>
        <end position="33"/>
    </location>
</feature>
<reference evidence="3" key="1">
    <citation type="submission" date="2021-02" db="EMBL/GenBank/DDBJ databases">
        <authorList>
            <person name="Nowell W R."/>
        </authorList>
    </citation>
    <scope>NUCLEOTIDE SEQUENCE</scope>
</reference>
<dbReference type="EMBL" id="CAJOAX010011306">
    <property type="protein sequence ID" value="CAF4091120.1"/>
    <property type="molecule type" value="Genomic_DNA"/>
</dbReference>
<proteinExistence type="predicted"/>
<protein>
    <submittedName>
        <fullName evidence="3">Uncharacterized protein</fullName>
    </submittedName>
</protein>
<sequence length="176" mass="20889">TEYWPPDQINQGNYQKTKPTSSKDKKSENPVKKKKIEDLSKLVRLKDPIETVLSEFNVQLRQFLDGDYQVNIEYKSPIEQQIDSINQTKSIKEKDVDKNDSNKDKKQHRSPSKSNQDKTNDQLKDKKQLNENQSEYDKNNLVQPIQSSILFQLHRFIAQQQIILFYLFFFSFEIFI</sequence>
<feature type="compositionally biased region" description="Basic and acidic residues" evidence="1">
    <location>
        <begin position="90"/>
        <end position="104"/>
    </location>
</feature>
<evidence type="ECO:0000313" key="2">
    <source>
        <dbReference type="EMBL" id="CAF1454602.1"/>
    </source>
</evidence>
<evidence type="ECO:0000256" key="1">
    <source>
        <dbReference type="SAM" id="MobiDB-lite"/>
    </source>
</evidence>
<dbReference type="Proteomes" id="UP000663823">
    <property type="component" value="Unassembled WGS sequence"/>
</dbReference>